<dbReference type="Gene3D" id="1.10.3210.10">
    <property type="entry name" value="Hypothetical protein af1432"/>
    <property type="match status" value="1"/>
</dbReference>
<reference evidence="1" key="1">
    <citation type="submission" date="2020-04" db="EMBL/GenBank/DDBJ databases">
        <authorList>
            <person name="Chiriac C."/>
            <person name="Salcher M."/>
            <person name="Ghai R."/>
            <person name="Kavagutti S V."/>
        </authorList>
    </citation>
    <scope>NUCLEOTIDE SEQUENCE</scope>
</reference>
<evidence type="ECO:0000313" key="1">
    <source>
        <dbReference type="EMBL" id="CAB4130553.1"/>
    </source>
</evidence>
<organism evidence="1">
    <name type="scientific">uncultured Caudovirales phage</name>
    <dbReference type="NCBI Taxonomy" id="2100421"/>
    <lineage>
        <taxon>Viruses</taxon>
        <taxon>Duplodnaviria</taxon>
        <taxon>Heunggongvirae</taxon>
        <taxon>Uroviricota</taxon>
        <taxon>Caudoviricetes</taxon>
        <taxon>Peduoviridae</taxon>
        <taxon>Maltschvirus</taxon>
        <taxon>Maltschvirus maltsch</taxon>
    </lineage>
</organism>
<dbReference type="EMBL" id="LR796251">
    <property type="protein sequence ID" value="CAB4130553.1"/>
    <property type="molecule type" value="Genomic_DNA"/>
</dbReference>
<evidence type="ECO:0008006" key="2">
    <source>
        <dbReference type="Google" id="ProtNLM"/>
    </source>
</evidence>
<gene>
    <name evidence="1" type="ORF">UFOVP130_14</name>
</gene>
<accession>A0A6J5LB71</accession>
<sequence length="233" mass="26298">MTHEEQKATGWIQTFSGVAFYPLEPRMEDIRIEDIAHGLAGDNRFGCQMRKRYNTAQHSVYVSMLCPAEFALHGLLHDGSEAYLRDIPRPVKHTPVMEGYREAEQWLQALIYQRFGVSVDEPPSVKVADNLMLGIEARDLMQPLTKPEEWEWCVGPAREHPFRVSRCWSAEEAEERFLARFAELTTAPAMTGGPVSIGQAASILGRRAAEMRRPALSSDVGLLWFVDQDGIPI</sequence>
<dbReference type="SUPFAM" id="SSF109604">
    <property type="entry name" value="HD-domain/PDEase-like"/>
    <property type="match status" value="1"/>
</dbReference>
<proteinExistence type="predicted"/>
<protein>
    <recommendedName>
        <fullName evidence="2">HD domain containing protein</fullName>
    </recommendedName>
</protein>
<name>A0A6J5LB71_9CAUD</name>